<keyword evidence="2" id="KW-0547">Nucleotide-binding</keyword>
<dbReference type="SUPFAM" id="SSF52540">
    <property type="entry name" value="P-loop containing nucleoside triphosphate hydrolases"/>
    <property type="match status" value="1"/>
</dbReference>
<dbReference type="InterPro" id="IPR050755">
    <property type="entry name" value="TRAFAC_YlqF/YawG_RiboMat"/>
</dbReference>
<dbReference type="Pfam" id="PF08701">
    <property type="entry name" value="GN3L_Grn1"/>
    <property type="match status" value="1"/>
</dbReference>
<dbReference type="Gene3D" id="3.40.50.300">
    <property type="entry name" value="P-loop containing nucleotide triphosphate hydrolases"/>
    <property type="match status" value="1"/>
</dbReference>
<evidence type="ECO:0000256" key="3">
    <source>
        <dbReference type="ARBA" id="ARBA00023134"/>
    </source>
</evidence>
<proteinExistence type="predicted"/>
<dbReference type="SMR" id="A0A024VBF2"/>
<evidence type="ECO:0000256" key="1">
    <source>
        <dbReference type="ARBA" id="ARBA00004123"/>
    </source>
</evidence>
<dbReference type="InterPro" id="IPR027417">
    <property type="entry name" value="P-loop_NTPase"/>
</dbReference>
<feature type="domain" description="Guanine nucleotide-binding protein-like 3 N-terminal" evidence="5">
    <location>
        <begin position="13"/>
        <end position="76"/>
    </location>
</feature>
<keyword evidence="3" id="KW-0342">GTP-binding</keyword>
<dbReference type="PANTHER" id="PTHR11089:SF30">
    <property type="entry name" value="GUANINE NUCLEOTIDE-BINDING PROTEIN-LIKE 3 HOMOLOG"/>
    <property type="match status" value="1"/>
</dbReference>
<dbReference type="GO" id="GO:0005730">
    <property type="term" value="C:nucleolus"/>
    <property type="evidence" value="ECO:0007669"/>
    <property type="project" value="TreeGrafter"/>
</dbReference>
<protein>
    <recommendedName>
        <fullName evidence="5">Guanine nucleotide-binding protein-like 3 N-terminal domain-containing protein</fullName>
    </recommendedName>
</protein>
<dbReference type="InterPro" id="IPR014813">
    <property type="entry name" value="Gnl3_N_dom"/>
</dbReference>
<dbReference type="EMBL" id="KI925053">
    <property type="protein sequence ID" value="ETW19902.1"/>
    <property type="molecule type" value="Genomic_DNA"/>
</dbReference>
<organism evidence="6 7">
    <name type="scientific">Plasmodium falciparum Vietnam Oak-Knoll</name>
    <name type="common">FVO</name>
    <dbReference type="NCBI Taxonomy" id="1036723"/>
    <lineage>
        <taxon>Eukaryota</taxon>
        <taxon>Sar</taxon>
        <taxon>Alveolata</taxon>
        <taxon>Apicomplexa</taxon>
        <taxon>Aconoidasida</taxon>
        <taxon>Haemosporida</taxon>
        <taxon>Plasmodiidae</taxon>
        <taxon>Plasmodium</taxon>
        <taxon>Plasmodium (Laverania)</taxon>
    </lineage>
</organism>
<reference evidence="6 7" key="1">
    <citation type="submission" date="2013-02" db="EMBL/GenBank/DDBJ databases">
        <title>The Genome Annotation of Plasmodium falciparum Vietnam Oak-Knoll (FVO).</title>
        <authorList>
            <consortium name="The Broad Institute Genome Sequencing Platform"/>
            <consortium name="The Broad Institute Genome Sequencing Center for Infectious Disease"/>
            <person name="Neafsey D."/>
            <person name="Hoffman S."/>
            <person name="Volkman S."/>
            <person name="Rosenthal P."/>
            <person name="Walker B."/>
            <person name="Young S.K."/>
            <person name="Zeng Q."/>
            <person name="Gargeya S."/>
            <person name="Fitzgerald M."/>
            <person name="Haas B."/>
            <person name="Abouelleil A."/>
            <person name="Allen A.W."/>
            <person name="Alvarado L."/>
            <person name="Arachchi H.M."/>
            <person name="Berlin A.M."/>
            <person name="Chapman S.B."/>
            <person name="Gainer-Dewar J."/>
            <person name="Goldberg J."/>
            <person name="Griggs A."/>
            <person name="Gujja S."/>
            <person name="Hansen M."/>
            <person name="Howarth C."/>
            <person name="Imamovic A."/>
            <person name="Ireland A."/>
            <person name="Larimer J."/>
            <person name="McCowan C."/>
            <person name="Murphy C."/>
            <person name="Pearson M."/>
            <person name="Poon T.W."/>
            <person name="Priest M."/>
            <person name="Roberts A."/>
            <person name="Saif S."/>
            <person name="Shea T."/>
            <person name="Sisk P."/>
            <person name="Sykes S."/>
            <person name="Wortman J."/>
            <person name="Nusbaum C."/>
            <person name="Birren B."/>
        </authorList>
    </citation>
    <scope>NUCLEOTIDE SEQUENCE [LARGE SCALE GENOMIC DNA]</scope>
    <source>
        <strain evidence="7">Vietnam Oak-Knoll (FVO)</strain>
    </source>
</reference>
<keyword evidence="4" id="KW-0539">Nucleus</keyword>
<comment type="subcellular location">
    <subcellularLocation>
        <location evidence="1">Nucleus</location>
    </subcellularLocation>
</comment>
<name>A0A024VBF2_PLAFA</name>
<dbReference type="GO" id="GO:0005525">
    <property type="term" value="F:GTP binding"/>
    <property type="evidence" value="ECO:0007669"/>
    <property type="project" value="UniProtKB-KW"/>
</dbReference>
<evidence type="ECO:0000313" key="7">
    <source>
        <dbReference type="Proteomes" id="UP000030690"/>
    </source>
</evidence>
<sequence>MVKLQKNSKRQTLKQKYAIIKKVAAHKKKLKKIIKKTNIHNRRSTKKSLKIPECIFKKNILENIKNLSLNKKKKKDVTNCAEIQINHHDDTTIKNIKYFIKNDISTIEGEENNTDIESIKENKKKKKNKDEHITDDFINNLQFSDYINLDFMDKMKIYEKIKECHYKDLNEKYIYVDNLLDVIKNSDVVFYVIDIRNPLIYLDKDIINFINSCKKQIIIILNKCDLLDNGIIEQWVVFFRTYFITIPFISFMNKSIQPSYLCTKNKSNERNYKINNNNYNNITMNHKMSNTKSCPIKNIIENLSKNNPITYGVIGHIYTGRNSFINTLLKEFNYINNLKNEQIDIKLTHNINLYVKPGLILKKELNNLQLIKKLHVLKHEEIITLLEEFLLTLTGKNLIRLMNIIKEDELANKFKEMCSKKNDTMKQLDQANNKLEIKKYIIHSYLYQKNQDGQINNQINFKNMKTLYHNLFMNKIFYYVIPKSKISCDNQNGDILKYFSTPFNKDLYYEVDKFVYSQKKPHTDYIIIKSDKFSFYN</sequence>
<dbReference type="FunFam" id="3.40.50.300:FF:002169">
    <property type="entry name" value="Nucleolar preribosomal GTPase, putative"/>
    <property type="match status" value="1"/>
</dbReference>
<gene>
    <name evidence="6" type="ORF">PFFVO_01191</name>
</gene>
<dbReference type="AlphaFoldDB" id="A0A024VBF2"/>
<reference evidence="6 7" key="2">
    <citation type="submission" date="2013-02" db="EMBL/GenBank/DDBJ databases">
        <title>The Genome Sequence of Plasmodium falciparum Vietnam Oak-Knoll (FVO).</title>
        <authorList>
            <consortium name="The Broad Institute Genome Sequencing Platform"/>
            <consortium name="The Broad Institute Genome Sequencing Center for Infectious Disease"/>
            <person name="Neafsey D."/>
            <person name="Cheeseman I."/>
            <person name="Volkman S."/>
            <person name="Adams J."/>
            <person name="Walker B."/>
            <person name="Young S.K."/>
            <person name="Zeng Q."/>
            <person name="Gargeya S."/>
            <person name="Fitzgerald M."/>
            <person name="Haas B."/>
            <person name="Abouelleil A."/>
            <person name="Alvarado L."/>
            <person name="Arachchi H.M."/>
            <person name="Berlin A.M."/>
            <person name="Chapman S.B."/>
            <person name="Dewar J."/>
            <person name="Goldberg J."/>
            <person name="Griggs A."/>
            <person name="Gujja S."/>
            <person name="Hansen M."/>
            <person name="Howarth C."/>
            <person name="Imamovic A."/>
            <person name="Larimer J."/>
            <person name="McCowan C."/>
            <person name="Murphy C."/>
            <person name="Neiman D."/>
            <person name="Pearson M."/>
            <person name="Priest M."/>
            <person name="Roberts A."/>
            <person name="Saif S."/>
            <person name="Shea T."/>
            <person name="Sisk P."/>
            <person name="Sykes S."/>
            <person name="Wortman J."/>
            <person name="Nusbaum C."/>
            <person name="Birren B."/>
        </authorList>
    </citation>
    <scope>NUCLEOTIDE SEQUENCE [LARGE SCALE GENOMIC DNA]</scope>
    <source>
        <strain evidence="7">Vietnam Oak-Knoll (FVO)</strain>
    </source>
</reference>
<evidence type="ECO:0000259" key="5">
    <source>
        <dbReference type="Pfam" id="PF08701"/>
    </source>
</evidence>
<accession>A0A024VBF2</accession>
<dbReference type="OrthoDB" id="391988at2759"/>
<dbReference type="CDD" id="cd01849">
    <property type="entry name" value="YlqF_related_GTPase"/>
    <property type="match status" value="1"/>
</dbReference>
<evidence type="ECO:0000256" key="2">
    <source>
        <dbReference type="ARBA" id="ARBA00022741"/>
    </source>
</evidence>
<evidence type="ECO:0000256" key="4">
    <source>
        <dbReference type="ARBA" id="ARBA00023242"/>
    </source>
</evidence>
<evidence type="ECO:0000313" key="6">
    <source>
        <dbReference type="EMBL" id="ETW19902.1"/>
    </source>
</evidence>
<dbReference type="Proteomes" id="UP000030690">
    <property type="component" value="Unassembled WGS sequence"/>
</dbReference>
<dbReference type="PANTHER" id="PTHR11089">
    <property type="entry name" value="GTP-BINDING PROTEIN-RELATED"/>
    <property type="match status" value="1"/>
</dbReference>